<feature type="domain" description="Metallo-beta-lactamase" evidence="5">
    <location>
        <begin position="98"/>
        <end position="283"/>
    </location>
</feature>
<dbReference type="InterPro" id="IPR006311">
    <property type="entry name" value="TAT_signal"/>
</dbReference>
<dbReference type="PROSITE" id="PS51318">
    <property type="entry name" value="TAT"/>
    <property type="match status" value="1"/>
</dbReference>
<dbReference type="PANTHER" id="PTHR42978:SF6">
    <property type="entry name" value="QUORUM-QUENCHING LACTONASE YTNP-RELATED"/>
    <property type="match status" value="1"/>
</dbReference>
<dbReference type="EMBL" id="VLKU01000007">
    <property type="protein sequence ID" value="TWI33354.1"/>
    <property type="molecule type" value="Genomic_DNA"/>
</dbReference>
<dbReference type="GO" id="GO:0046872">
    <property type="term" value="F:metal ion binding"/>
    <property type="evidence" value="ECO:0007669"/>
    <property type="project" value="UniProtKB-KW"/>
</dbReference>
<comment type="caution">
    <text evidence="6">The sequence shown here is derived from an EMBL/GenBank/DDBJ whole genome shotgun (WGS) entry which is preliminary data.</text>
</comment>
<evidence type="ECO:0000256" key="4">
    <source>
        <dbReference type="ARBA" id="ARBA00022833"/>
    </source>
</evidence>
<keyword evidence="4" id="KW-0862">Zinc</keyword>
<reference evidence="6 7" key="1">
    <citation type="journal article" date="2015" name="Stand. Genomic Sci.">
        <title>Genomic Encyclopedia of Bacterial and Archaeal Type Strains, Phase III: the genomes of soil and plant-associated and newly described type strains.</title>
        <authorList>
            <person name="Whitman W.B."/>
            <person name="Woyke T."/>
            <person name="Klenk H.P."/>
            <person name="Zhou Y."/>
            <person name="Lilburn T.G."/>
            <person name="Beck B.J."/>
            <person name="De Vos P."/>
            <person name="Vandamme P."/>
            <person name="Eisen J.A."/>
            <person name="Garrity G."/>
            <person name="Hugenholtz P."/>
            <person name="Kyrpides N.C."/>
        </authorList>
    </citation>
    <scope>NUCLEOTIDE SEQUENCE [LARGE SCALE GENOMIC DNA]</scope>
    <source>
        <strain evidence="6 7">CGMCC 1.5364</strain>
    </source>
</reference>
<keyword evidence="3 6" id="KW-0378">Hydrolase</keyword>
<gene>
    <name evidence="6" type="ORF">IQ24_02495</name>
</gene>
<dbReference type="Gene3D" id="3.60.15.10">
    <property type="entry name" value="Ribonuclease Z/Hydroxyacylglutathione hydrolase-like"/>
    <property type="match status" value="1"/>
</dbReference>
<dbReference type="AlphaFoldDB" id="A0A562NME2"/>
<dbReference type="InterPro" id="IPR051013">
    <property type="entry name" value="MBL_superfamily_lactonases"/>
</dbReference>
<dbReference type="OrthoDB" id="9773738at2"/>
<dbReference type="SMART" id="SM00849">
    <property type="entry name" value="Lactamase_B"/>
    <property type="match status" value="1"/>
</dbReference>
<evidence type="ECO:0000259" key="5">
    <source>
        <dbReference type="SMART" id="SM00849"/>
    </source>
</evidence>
<dbReference type="Pfam" id="PF00753">
    <property type="entry name" value="Lactamase_B"/>
    <property type="match status" value="1"/>
</dbReference>
<keyword evidence="2" id="KW-0479">Metal-binding</keyword>
<evidence type="ECO:0000313" key="6">
    <source>
        <dbReference type="EMBL" id="TWI33354.1"/>
    </source>
</evidence>
<comment type="similarity">
    <text evidence="1">Belongs to the metallo-beta-lactamase superfamily.</text>
</comment>
<dbReference type="InterPro" id="IPR036866">
    <property type="entry name" value="RibonucZ/Hydroxyglut_hydro"/>
</dbReference>
<evidence type="ECO:0000256" key="3">
    <source>
        <dbReference type="ARBA" id="ARBA00022801"/>
    </source>
</evidence>
<evidence type="ECO:0000256" key="2">
    <source>
        <dbReference type="ARBA" id="ARBA00022723"/>
    </source>
</evidence>
<organism evidence="6 7">
    <name type="scientific">Paracoccus sulfuroxidans</name>
    <dbReference type="NCBI Taxonomy" id="384678"/>
    <lineage>
        <taxon>Bacteria</taxon>
        <taxon>Pseudomonadati</taxon>
        <taxon>Pseudomonadota</taxon>
        <taxon>Alphaproteobacteria</taxon>
        <taxon>Rhodobacterales</taxon>
        <taxon>Paracoccaceae</taxon>
        <taxon>Paracoccus</taxon>
    </lineage>
</organism>
<protein>
    <submittedName>
        <fullName evidence="6">Glyoxylase-like metal-dependent hydrolase (Beta-lactamase superfamily II)</fullName>
    </submittedName>
</protein>
<proteinExistence type="inferred from homology"/>
<dbReference type="SUPFAM" id="SSF56281">
    <property type="entry name" value="Metallo-hydrolase/oxidoreductase"/>
    <property type="match status" value="1"/>
</dbReference>
<dbReference type="PANTHER" id="PTHR42978">
    <property type="entry name" value="QUORUM-QUENCHING LACTONASE YTNP-RELATED-RELATED"/>
    <property type="match status" value="1"/>
</dbReference>
<dbReference type="Proteomes" id="UP000316225">
    <property type="component" value="Unassembled WGS sequence"/>
</dbReference>
<sequence>MQDLDISRRAAMTLGVAACAAPVLAGRVEAQAAEAESPAEPGPRVHRISLGGFEVVTLLGGASMSQNPIETFGLGANPEEFNALSKANFIPADRSGASFALTLVKTPEALVLFDTGMMPEINAAALAAAGHAPEEVTHVVLTHMHPDHISGLISGGKPNFPKALLVAGRLENEYWAANPSDAYSANVLPLIAKARLIEDGDEVLPGIRAEAAFGHTPGHMVFLLESEGEKLLISGDSFNHYVYTVQRPGWHVRFDVDKDMGVENRKRLLARLATEGIPLISYHFPFPALGYIGGDAEAGYRFFPATYQFGW</sequence>
<keyword evidence="7" id="KW-1185">Reference proteome</keyword>
<evidence type="ECO:0000313" key="7">
    <source>
        <dbReference type="Proteomes" id="UP000316225"/>
    </source>
</evidence>
<evidence type="ECO:0000256" key="1">
    <source>
        <dbReference type="ARBA" id="ARBA00007749"/>
    </source>
</evidence>
<dbReference type="InterPro" id="IPR001279">
    <property type="entry name" value="Metallo-B-lactamas"/>
</dbReference>
<dbReference type="GO" id="GO:0016787">
    <property type="term" value="F:hydrolase activity"/>
    <property type="evidence" value="ECO:0007669"/>
    <property type="project" value="UniProtKB-KW"/>
</dbReference>
<accession>A0A562NME2</accession>
<name>A0A562NME2_9RHOB</name>
<dbReference type="RefSeq" id="WP_145398303.1">
    <property type="nucleotide sequence ID" value="NZ_VLKU01000007.1"/>
</dbReference>
<dbReference type="CDD" id="cd07720">
    <property type="entry name" value="OPHC2-like_MBL-fold"/>
    <property type="match status" value="1"/>
</dbReference>